<comment type="similarity">
    <text evidence="2">Belongs to the membrane fusion protein (MFP) (TC 8.A.1) family.</text>
</comment>
<feature type="domain" description="Multidrug resistance protein MdtA-like alpha-helical hairpin" evidence="3">
    <location>
        <begin position="99"/>
        <end position="159"/>
    </location>
</feature>
<dbReference type="InterPro" id="IPR058627">
    <property type="entry name" value="MdtA-like_C"/>
</dbReference>
<feature type="domain" description="Multidrug resistance protein MdtA-like beta-barrel" evidence="5">
    <location>
        <begin position="196"/>
        <end position="287"/>
    </location>
</feature>
<evidence type="ECO:0000313" key="7">
    <source>
        <dbReference type="EMBL" id="ABE50822.1"/>
    </source>
</evidence>
<dbReference type="GO" id="GO:0046677">
    <property type="term" value="P:response to antibiotic"/>
    <property type="evidence" value="ECO:0007669"/>
    <property type="project" value="TreeGrafter"/>
</dbReference>
<gene>
    <name evidence="7" type="ordered locus">Mfla_2557</name>
</gene>
<dbReference type="AlphaFoldDB" id="Q1GY65"/>
<evidence type="ECO:0000259" key="5">
    <source>
        <dbReference type="Pfam" id="PF25944"/>
    </source>
</evidence>
<dbReference type="Proteomes" id="UP000002440">
    <property type="component" value="Chromosome"/>
</dbReference>
<dbReference type="Gene3D" id="2.40.420.20">
    <property type="match status" value="1"/>
</dbReference>
<evidence type="ECO:0000256" key="1">
    <source>
        <dbReference type="ARBA" id="ARBA00004196"/>
    </source>
</evidence>
<keyword evidence="8" id="KW-1185">Reference proteome</keyword>
<organism evidence="7 8">
    <name type="scientific">Methylobacillus flagellatus (strain ATCC 51484 / DSM 6875 / VKM B-1610 / KT)</name>
    <dbReference type="NCBI Taxonomy" id="265072"/>
    <lineage>
        <taxon>Bacteria</taxon>
        <taxon>Pseudomonadati</taxon>
        <taxon>Pseudomonadota</taxon>
        <taxon>Betaproteobacteria</taxon>
        <taxon>Nitrosomonadales</taxon>
        <taxon>Methylophilaceae</taxon>
        <taxon>Methylobacillus</taxon>
    </lineage>
</organism>
<dbReference type="GO" id="GO:0005886">
    <property type="term" value="C:plasma membrane"/>
    <property type="evidence" value="ECO:0007669"/>
    <property type="project" value="UniProtKB-SubCell"/>
</dbReference>
<dbReference type="RefSeq" id="WP_011480775.1">
    <property type="nucleotide sequence ID" value="NC_007947.1"/>
</dbReference>
<dbReference type="InterPro" id="IPR058626">
    <property type="entry name" value="MdtA-like_b-barrel"/>
</dbReference>
<dbReference type="Gene3D" id="2.40.30.170">
    <property type="match status" value="1"/>
</dbReference>
<feature type="domain" description="Multidrug resistance protein MdtA-like C-terminal permuted SH3" evidence="6">
    <location>
        <begin position="291"/>
        <end position="351"/>
    </location>
</feature>
<dbReference type="FunFam" id="2.40.420.20:FF:000001">
    <property type="entry name" value="Efflux RND transporter periplasmic adaptor subunit"/>
    <property type="match status" value="1"/>
</dbReference>
<dbReference type="Pfam" id="PF25876">
    <property type="entry name" value="HH_MFP_RND"/>
    <property type="match status" value="1"/>
</dbReference>
<sequence>MNYSDNGNKLSLVVVALCTWLLVGCEQEQAATDSSPPAVGVYVVQAGEMTAQADLPGRARPYRIAEVRPQVNGVVQKRLFVEGVDVKQGQQLYQIDPAIYQAAYDRAEANLYSTEKLAARYQQLENSQSISKQQLDDALAARRLALADLQTAKINLQFTKVFSPISGRIGRSVITEGALVTNGQAQALAVVQQLDPIYVDITQSTRDILRLRKAMESGKLKSVGNKQAAVTLTLEDGSEYPLQGTLNFSEVSVDEETGSVILRATFPNPDKKLLPGMFVHAHLQEGTVSKAILVPQQAVARNYRGQAIVMVVDGDGTVHERIVETDRTVGNYWLVSSGIAAGEQVITEGLQLARDGIKVKAEAASNLKPIQALPASAAE</sequence>
<evidence type="ECO:0000259" key="4">
    <source>
        <dbReference type="Pfam" id="PF25917"/>
    </source>
</evidence>
<dbReference type="Pfam" id="PF25967">
    <property type="entry name" value="RND-MFP_C"/>
    <property type="match status" value="1"/>
</dbReference>
<dbReference type="PANTHER" id="PTHR30158:SF3">
    <property type="entry name" value="MULTIDRUG EFFLUX PUMP SUBUNIT ACRA-RELATED"/>
    <property type="match status" value="1"/>
</dbReference>
<dbReference type="Pfam" id="PF25944">
    <property type="entry name" value="Beta-barrel_RND"/>
    <property type="match status" value="1"/>
</dbReference>
<feature type="domain" description="Multidrug resistance protein MdtA-like barrel-sandwich hybrid" evidence="4">
    <location>
        <begin position="63"/>
        <end position="192"/>
    </location>
</feature>
<dbReference type="NCBIfam" id="TIGR01730">
    <property type="entry name" value="RND_mfp"/>
    <property type="match status" value="1"/>
</dbReference>
<dbReference type="Pfam" id="PF25917">
    <property type="entry name" value="BSH_RND"/>
    <property type="match status" value="1"/>
</dbReference>
<protein>
    <submittedName>
        <fullName evidence="7">Secretion protein HlyD</fullName>
    </submittedName>
</protein>
<proteinExistence type="inferred from homology"/>
<dbReference type="Gene3D" id="2.40.50.100">
    <property type="match status" value="1"/>
</dbReference>
<comment type="subcellular location">
    <subcellularLocation>
        <location evidence="1">Cell envelope</location>
    </subcellularLocation>
</comment>
<dbReference type="SUPFAM" id="SSF111369">
    <property type="entry name" value="HlyD-like secretion proteins"/>
    <property type="match status" value="1"/>
</dbReference>
<dbReference type="EMBL" id="CP000284">
    <property type="protein sequence ID" value="ABE50822.1"/>
    <property type="molecule type" value="Genomic_DNA"/>
</dbReference>
<dbReference type="eggNOG" id="COG0845">
    <property type="taxonomic scope" value="Bacteria"/>
</dbReference>
<dbReference type="STRING" id="265072.Mfla_2557"/>
<dbReference type="InterPro" id="IPR058624">
    <property type="entry name" value="MdtA-like_HH"/>
</dbReference>
<dbReference type="PANTHER" id="PTHR30158">
    <property type="entry name" value="ACRA/E-RELATED COMPONENT OF DRUG EFFLUX TRANSPORTER"/>
    <property type="match status" value="1"/>
</dbReference>
<evidence type="ECO:0000313" key="8">
    <source>
        <dbReference type="Proteomes" id="UP000002440"/>
    </source>
</evidence>
<dbReference type="KEGG" id="mfa:Mfla_2557"/>
<evidence type="ECO:0000259" key="3">
    <source>
        <dbReference type="Pfam" id="PF25876"/>
    </source>
</evidence>
<dbReference type="HOGENOM" id="CLU_018816_2_1_4"/>
<evidence type="ECO:0000256" key="2">
    <source>
        <dbReference type="ARBA" id="ARBA00009477"/>
    </source>
</evidence>
<dbReference type="Gene3D" id="1.10.287.470">
    <property type="entry name" value="Helix hairpin bin"/>
    <property type="match status" value="1"/>
</dbReference>
<name>Q1GY65_METFK</name>
<dbReference type="InterPro" id="IPR058625">
    <property type="entry name" value="MdtA-like_BSH"/>
</dbReference>
<dbReference type="InterPro" id="IPR006143">
    <property type="entry name" value="RND_pump_MFP"/>
</dbReference>
<evidence type="ECO:0000259" key="6">
    <source>
        <dbReference type="Pfam" id="PF25967"/>
    </source>
</evidence>
<reference evidence="7 8" key="1">
    <citation type="submission" date="2006-03" db="EMBL/GenBank/DDBJ databases">
        <title>Complete sequence of Methylobacillus flagellatus KT.</title>
        <authorList>
            <consortium name="US DOE Joint Genome Institute"/>
            <person name="Copeland A."/>
            <person name="Lucas S."/>
            <person name="Lapidus A."/>
            <person name="Barry K."/>
            <person name="Detter J.C."/>
            <person name="Glavina del Rio T."/>
            <person name="Hammon N."/>
            <person name="Israni S."/>
            <person name="Dalin E."/>
            <person name="Tice H."/>
            <person name="Pitluck S."/>
            <person name="Brettin T."/>
            <person name="Bruce D."/>
            <person name="Han C."/>
            <person name="Tapia R."/>
            <person name="Saunders E."/>
            <person name="Gilna P."/>
            <person name="Schmutz J."/>
            <person name="Larimer F."/>
            <person name="Land M."/>
            <person name="Kyrpides N."/>
            <person name="Anderson I."/>
            <person name="Richardson P."/>
        </authorList>
    </citation>
    <scope>NUCLEOTIDE SEQUENCE [LARGE SCALE GENOMIC DNA]</scope>
    <source>
        <strain evidence="8">KT / ATCC 51484 / DSM 6875</strain>
    </source>
</reference>
<dbReference type="GO" id="GO:0022857">
    <property type="term" value="F:transmembrane transporter activity"/>
    <property type="evidence" value="ECO:0007669"/>
    <property type="project" value="InterPro"/>
</dbReference>
<accession>Q1GY65</accession>
<dbReference type="OrthoDB" id="9783047at2"/>